<accession>A0A9P7W0K5</accession>
<proteinExistence type="predicted"/>
<keyword evidence="2" id="KW-1185">Reference proteome</keyword>
<dbReference type="EMBL" id="MU250525">
    <property type="protein sequence ID" value="KAG7451081.1"/>
    <property type="molecule type" value="Genomic_DNA"/>
</dbReference>
<sequence>MAVSVCRRFCGFTPSLSLVAKVSRIGGRKQGLSPGPPAVLLRRNLNICKVHYKFYTIY</sequence>
<protein>
    <submittedName>
        <fullName evidence="1">Uncharacterized protein</fullName>
    </submittedName>
</protein>
<evidence type="ECO:0000313" key="1">
    <source>
        <dbReference type="EMBL" id="KAG7451081.1"/>
    </source>
</evidence>
<evidence type="ECO:0000313" key="2">
    <source>
        <dbReference type="Proteomes" id="UP000812287"/>
    </source>
</evidence>
<gene>
    <name evidence="1" type="ORF">BT62DRAFT_926725</name>
</gene>
<dbReference type="AlphaFoldDB" id="A0A9P7W0K5"/>
<organism evidence="1 2">
    <name type="scientific">Guyanagaster necrorhizus</name>
    <dbReference type="NCBI Taxonomy" id="856835"/>
    <lineage>
        <taxon>Eukaryota</taxon>
        <taxon>Fungi</taxon>
        <taxon>Dikarya</taxon>
        <taxon>Basidiomycota</taxon>
        <taxon>Agaricomycotina</taxon>
        <taxon>Agaricomycetes</taxon>
        <taxon>Agaricomycetidae</taxon>
        <taxon>Agaricales</taxon>
        <taxon>Marasmiineae</taxon>
        <taxon>Physalacriaceae</taxon>
        <taxon>Guyanagaster</taxon>
    </lineage>
</organism>
<dbReference type="GeneID" id="66107400"/>
<dbReference type="Proteomes" id="UP000812287">
    <property type="component" value="Unassembled WGS sequence"/>
</dbReference>
<name>A0A9P7W0K5_9AGAR</name>
<dbReference type="RefSeq" id="XP_043044581.1">
    <property type="nucleotide sequence ID" value="XM_043185103.1"/>
</dbReference>
<reference evidence="1" key="1">
    <citation type="submission" date="2020-11" db="EMBL/GenBank/DDBJ databases">
        <title>Adaptations for nitrogen fixation in a non-lichenized fungal sporocarp promotes dispersal by wood-feeding termites.</title>
        <authorList>
            <consortium name="DOE Joint Genome Institute"/>
            <person name="Koch R.A."/>
            <person name="Yoon G."/>
            <person name="Arayal U."/>
            <person name="Lail K."/>
            <person name="Amirebrahimi M."/>
            <person name="Labutti K."/>
            <person name="Lipzen A."/>
            <person name="Riley R."/>
            <person name="Barry K."/>
            <person name="Henrissat B."/>
            <person name="Grigoriev I.V."/>
            <person name="Herr J.R."/>
            <person name="Aime M.C."/>
        </authorList>
    </citation>
    <scope>NUCLEOTIDE SEQUENCE</scope>
    <source>
        <strain evidence="1">MCA 3950</strain>
    </source>
</reference>
<comment type="caution">
    <text evidence="1">The sequence shown here is derived from an EMBL/GenBank/DDBJ whole genome shotgun (WGS) entry which is preliminary data.</text>
</comment>